<reference evidence="2" key="1">
    <citation type="submission" date="2015-04" db="UniProtKB">
        <authorList>
            <consortium name="EnsemblPlants"/>
        </authorList>
    </citation>
    <scope>IDENTIFICATION</scope>
</reference>
<proteinExistence type="predicted"/>
<evidence type="ECO:0000256" key="1">
    <source>
        <dbReference type="SAM" id="MobiDB-lite"/>
    </source>
</evidence>
<protein>
    <submittedName>
        <fullName evidence="2">Uncharacterized protein</fullName>
    </submittedName>
</protein>
<evidence type="ECO:0000313" key="3">
    <source>
        <dbReference type="Proteomes" id="UP000026962"/>
    </source>
</evidence>
<dbReference type="Gramene" id="OPUNC04G10210.1">
    <property type="protein sequence ID" value="OPUNC04G10210.1"/>
    <property type="gene ID" value="OPUNC04G10210"/>
</dbReference>
<dbReference type="AlphaFoldDB" id="A0A0E0KQG3"/>
<accession>A0A0E0KQG3</accession>
<reference evidence="2" key="2">
    <citation type="submission" date="2018-05" db="EMBL/GenBank/DDBJ databases">
        <title>OpunRS2 (Oryza punctata Reference Sequence Version 2).</title>
        <authorList>
            <person name="Zhang J."/>
            <person name="Kudrna D."/>
            <person name="Lee S."/>
            <person name="Talag J."/>
            <person name="Welchert J."/>
            <person name="Wing R.A."/>
        </authorList>
    </citation>
    <scope>NUCLEOTIDE SEQUENCE [LARGE SCALE GENOMIC DNA]</scope>
</reference>
<organism evidence="2">
    <name type="scientific">Oryza punctata</name>
    <name type="common">Red rice</name>
    <dbReference type="NCBI Taxonomy" id="4537"/>
    <lineage>
        <taxon>Eukaryota</taxon>
        <taxon>Viridiplantae</taxon>
        <taxon>Streptophyta</taxon>
        <taxon>Embryophyta</taxon>
        <taxon>Tracheophyta</taxon>
        <taxon>Spermatophyta</taxon>
        <taxon>Magnoliopsida</taxon>
        <taxon>Liliopsida</taxon>
        <taxon>Poales</taxon>
        <taxon>Poaceae</taxon>
        <taxon>BOP clade</taxon>
        <taxon>Oryzoideae</taxon>
        <taxon>Oryzeae</taxon>
        <taxon>Oryzinae</taxon>
        <taxon>Oryza</taxon>
    </lineage>
</organism>
<keyword evidence="3" id="KW-1185">Reference proteome</keyword>
<sequence length="84" mass="9168">MKAINARPQRRRHTAGRSSLRSLTPDTLLLHPRRWVGRGETVSSVAVSLRAMPMTPFVTTLEALERPPKHDALGPNPAEGTGSC</sequence>
<dbReference type="EnsemblPlants" id="OPUNC04G10210.1">
    <property type="protein sequence ID" value="OPUNC04G10210.1"/>
    <property type="gene ID" value="OPUNC04G10210"/>
</dbReference>
<feature type="region of interest" description="Disordered" evidence="1">
    <location>
        <begin position="64"/>
        <end position="84"/>
    </location>
</feature>
<evidence type="ECO:0000313" key="2">
    <source>
        <dbReference type="EnsemblPlants" id="OPUNC04G10210.1"/>
    </source>
</evidence>
<dbReference type="HOGENOM" id="CLU_2531377_0_0_1"/>
<name>A0A0E0KQG3_ORYPU</name>
<dbReference type="Proteomes" id="UP000026962">
    <property type="component" value="Chromosome 4"/>
</dbReference>
<feature type="region of interest" description="Disordered" evidence="1">
    <location>
        <begin position="1"/>
        <end position="24"/>
    </location>
</feature>